<proteinExistence type="predicted"/>
<reference evidence="2" key="1">
    <citation type="submission" date="2021-06" db="EMBL/GenBank/DDBJ databases">
        <authorList>
            <person name="Hodson N. C."/>
            <person name="Mongue J. A."/>
            <person name="Jaron S. K."/>
        </authorList>
    </citation>
    <scope>NUCLEOTIDE SEQUENCE</scope>
</reference>
<accession>A0A8J2KED1</accession>
<organism evidence="2 3">
    <name type="scientific">Allacma fusca</name>
    <dbReference type="NCBI Taxonomy" id="39272"/>
    <lineage>
        <taxon>Eukaryota</taxon>
        <taxon>Metazoa</taxon>
        <taxon>Ecdysozoa</taxon>
        <taxon>Arthropoda</taxon>
        <taxon>Hexapoda</taxon>
        <taxon>Collembola</taxon>
        <taxon>Symphypleona</taxon>
        <taxon>Sminthuridae</taxon>
        <taxon>Allacma</taxon>
    </lineage>
</organism>
<dbReference type="EMBL" id="CAJVCH010330309">
    <property type="protein sequence ID" value="CAG7786982.1"/>
    <property type="molecule type" value="Genomic_DNA"/>
</dbReference>
<keyword evidence="3" id="KW-1185">Reference proteome</keyword>
<gene>
    <name evidence="2" type="ORF">AFUS01_LOCUS25522</name>
</gene>
<comment type="caution">
    <text evidence="2">The sequence shown here is derived from an EMBL/GenBank/DDBJ whole genome shotgun (WGS) entry which is preliminary data.</text>
</comment>
<dbReference type="Proteomes" id="UP000708208">
    <property type="component" value="Unassembled WGS sequence"/>
</dbReference>
<evidence type="ECO:0000313" key="3">
    <source>
        <dbReference type="Proteomes" id="UP000708208"/>
    </source>
</evidence>
<name>A0A8J2KED1_9HEXA</name>
<sequence>MEVSGEGKNLRGISESEAGPRSLHWSEQIGLLIYSTRQNGGLPSPNTLRTKVQEQYGGTMESVQIFWEILA</sequence>
<protein>
    <submittedName>
        <fullName evidence="2">Uncharacterized protein</fullName>
    </submittedName>
</protein>
<evidence type="ECO:0000256" key="1">
    <source>
        <dbReference type="SAM" id="MobiDB-lite"/>
    </source>
</evidence>
<feature type="region of interest" description="Disordered" evidence="1">
    <location>
        <begin position="1"/>
        <end position="20"/>
    </location>
</feature>
<evidence type="ECO:0000313" key="2">
    <source>
        <dbReference type="EMBL" id="CAG7786982.1"/>
    </source>
</evidence>
<dbReference type="AlphaFoldDB" id="A0A8J2KED1"/>